<name>A0A8D8SQN5_9HEMI</name>
<evidence type="ECO:0000313" key="2">
    <source>
        <dbReference type="EMBL" id="CAG6672044.1"/>
    </source>
</evidence>
<organism evidence="2">
    <name type="scientific">Cacopsylla melanoneura</name>
    <dbReference type="NCBI Taxonomy" id="428564"/>
    <lineage>
        <taxon>Eukaryota</taxon>
        <taxon>Metazoa</taxon>
        <taxon>Ecdysozoa</taxon>
        <taxon>Arthropoda</taxon>
        <taxon>Hexapoda</taxon>
        <taxon>Insecta</taxon>
        <taxon>Pterygota</taxon>
        <taxon>Neoptera</taxon>
        <taxon>Paraneoptera</taxon>
        <taxon>Hemiptera</taxon>
        <taxon>Sternorrhyncha</taxon>
        <taxon>Psylloidea</taxon>
        <taxon>Psyllidae</taxon>
        <taxon>Psyllinae</taxon>
        <taxon>Cacopsylla</taxon>
    </lineage>
</organism>
<dbReference type="EMBL" id="HBUF01563103">
    <property type="protein sequence ID" value="CAG6763313.1"/>
    <property type="molecule type" value="Transcribed_RNA"/>
</dbReference>
<dbReference type="EMBL" id="HBUF01227462">
    <property type="protein sequence ID" value="CAG6672042.1"/>
    <property type="molecule type" value="Transcribed_RNA"/>
</dbReference>
<dbReference type="EMBL" id="HBUF01407901">
    <property type="protein sequence ID" value="CAG6738452.1"/>
    <property type="molecule type" value="Transcribed_RNA"/>
</dbReference>
<dbReference type="AlphaFoldDB" id="A0A8D8SQN5"/>
<sequence>MQWFSLDRVIVSLSRELLEDFLETFELFLVVSSTTTCGTLAKLVCTTASLDTLGGFFSGTLVQKCEVNCSLRLAVVGLCEPMPEQISHRDFSGEPGRPPPPVVSVNAV</sequence>
<dbReference type="EMBL" id="HBUF01407902">
    <property type="protein sequence ID" value="CAG6738453.1"/>
    <property type="molecule type" value="Transcribed_RNA"/>
</dbReference>
<reference evidence="2" key="1">
    <citation type="submission" date="2021-05" db="EMBL/GenBank/DDBJ databases">
        <authorList>
            <person name="Alioto T."/>
            <person name="Alioto T."/>
            <person name="Gomez Garrido J."/>
        </authorList>
    </citation>
    <scope>NUCLEOTIDE SEQUENCE</scope>
</reference>
<feature type="region of interest" description="Disordered" evidence="1">
    <location>
        <begin position="87"/>
        <end position="108"/>
    </location>
</feature>
<accession>A0A8D8SQN5</accession>
<dbReference type="EMBL" id="HBUF01563102">
    <property type="protein sequence ID" value="CAG6763312.1"/>
    <property type="molecule type" value="Transcribed_RNA"/>
</dbReference>
<dbReference type="EMBL" id="HBUF01227463">
    <property type="protein sequence ID" value="CAG6672043.1"/>
    <property type="molecule type" value="Transcribed_RNA"/>
</dbReference>
<dbReference type="EMBL" id="HBUF01227464">
    <property type="protein sequence ID" value="CAG6672044.1"/>
    <property type="molecule type" value="Transcribed_RNA"/>
</dbReference>
<protein>
    <submittedName>
        <fullName evidence="2">Uncharacterized protein</fullName>
    </submittedName>
</protein>
<proteinExistence type="predicted"/>
<evidence type="ECO:0000256" key="1">
    <source>
        <dbReference type="SAM" id="MobiDB-lite"/>
    </source>
</evidence>